<dbReference type="AlphaFoldDB" id="A0A0J6FFJ8"/>
<gene>
    <name evidence="1" type="ORF">CPAG_05391</name>
</gene>
<reference evidence="1 2" key="1">
    <citation type="submission" date="2007-06" db="EMBL/GenBank/DDBJ databases">
        <title>The Genome Sequence of Coccidioides posadasii RMSCC_3488.</title>
        <authorList>
            <consortium name="Coccidioides Genome Resources Consortium"/>
            <consortium name="The Broad Institute Genome Sequencing Platform"/>
            <person name="Henn M.R."/>
            <person name="Sykes S."/>
            <person name="Young S."/>
            <person name="Jaffe D."/>
            <person name="Berlin A."/>
            <person name="Alvarez P."/>
            <person name="Butler J."/>
            <person name="Gnerre S."/>
            <person name="Grabherr M."/>
            <person name="Mauceli E."/>
            <person name="Brockman W."/>
            <person name="Kodira C."/>
            <person name="Alvarado L."/>
            <person name="Zeng Q."/>
            <person name="Crawford M."/>
            <person name="Antoine C."/>
            <person name="Devon K."/>
            <person name="Galgiani J."/>
            <person name="Orsborn K."/>
            <person name="Lewis M.L."/>
            <person name="Nusbaum C."/>
            <person name="Galagan J."/>
            <person name="Birren B."/>
        </authorList>
    </citation>
    <scope>NUCLEOTIDE SEQUENCE [LARGE SCALE GENOMIC DNA]</scope>
    <source>
        <strain evidence="1 2">RMSCC 3488</strain>
    </source>
</reference>
<organism evidence="1 2">
    <name type="scientific">Coccidioides posadasii RMSCC 3488</name>
    <dbReference type="NCBI Taxonomy" id="454284"/>
    <lineage>
        <taxon>Eukaryota</taxon>
        <taxon>Fungi</taxon>
        <taxon>Dikarya</taxon>
        <taxon>Ascomycota</taxon>
        <taxon>Pezizomycotina</taxon>
        <taxon>Eurotiomycetes</taxon>
        <taxon>Eurotiomycetidae</taxon>
        <taxon>Onygenales</taxon>
        <taxon>Onygenaceae</taxon>
        <taxon>Coccidioides</taxon>
    </lineage>
</organism>
<name>A0A0J6FFJ8_COCPO</name>
<sequence>MDPKRGLGFVLSQRKPNVFNPLLQDVSVEWFHCSGYCNSISIRHGIEYVAKVPVRRDQSEIYTRPEASWRRMLYQQSLPGTKMTSVCFKAGYGSHPYKTVSVPCDATMGQVYETIGSRANVARGDHLLWLYFLQPTSSKMPWFGPKAEELVKEEWADRQRWYEIHFGRPDGARLARKDRGRWMLWSKRNTRSTQRRIEWQHRRLNLLGPLPTWNRRTNLSRENCLVRAVLPELACGGVEVGDWVI</sequence>
<evidence type="ECO:0000313" key="1">
    <source>
        <dbReference type="EMBL" id="KMM69068.1"/>
    </source>
</evidence>
<accession>A0A0J6FFJ8</accession>
<dbReference type="VEuPathDB" id="FungiDB:CPAG_05391"/>
<reference evidence="2" key="2">
    <citation type="journal article" date="2009" name="Genome Res.">
        <title>Comparative genomic analyses of the human fungal pathogens Coccidioides and their relatives.</title>
        <authorList>
            <person name="Sharpton T.J."/>
            <person name="Stajich J.E."/>
            <person name="Rounsley S.D."/>
            <person name="Gardner M.J."/>
            <person name="Wortman J.R."/>
            <person name="Jordar V.S."/>
            <person name="Maiti R."/>
            <person name="Kodira C.D."/>
            <person name="Neafsey D.E."/>
            <person name="Zeng Q."/>
            <person name="Hung C.-Y."/>
            <person name="McMahan C."/>
            <person name="Muszewska A."/>
            <person name="Grynberg M."/>
            <person name="Mandel M.A."/>
            <person name="Kellner E.M."/>
            <person name="Barker B.M."/>
            <person name="Galgiani J.N."/>
            <person name="Orbach M.J."/>
            <person name="Kirkland T.N."/>
            <person name="Cole G.T."/>
            <person name="Henn M.R."/>
            <person name="Birren B.W."/>
            <person name="Taylor J.W."/>
        </authorList>
    </citation>
    <scope>NUCLEOTIDE SEQUENCE [LARGE SCALE GENOMIC DNA]</scope>
    <source>
        <strain evidence="2">RMSCC 3488</strain>
    </source>
</reference>
<proteinExistence type="predicted"/>
<dbReference type="Proteomes" id="UP000054567">
    <property type="component" value="Unassembled WGS sequence"/>
</dbReference>
<reference evidence="2" key="3">
    <citation type="journal article" date="2010" name="Genome Res.">
        <title>Population genomic sequencing of Coccidioides fungi reveals recent hybridization and transposon control.</title>
        <authorList>
            <person name="Neafsey D.E."/>
            <person name="Barker B.M."/>
            <person name="Sharpton T.J."/>
            <person name="Stajich J.E."/>
            <person name="Park D.J."/>
            <person name="Whiston E."/>
            <person name="Hung C.-Y."/>
            <person name="McMahan C."/>
            <person name="White J."/>
            <person name="Sykes S."/>
            <person name="Heiman D."/>
            <person name="Young S."/>
            <person name="Zeng Q."/>
            <person name="Abouelleil A."/>
            <person name="Aftuck L."/>
            <person name="Bessette D."/>
            <person name="Brown A."/>
            <person name="FitzGerald M."/>
            <person name="Lui A."/>
            <person name="Macdonald J.P."/>
            <person name="Priest M."/>
            <person name="Orbach M.J."/>
            <person name="Galgiani J.N."/>
            <person name="Kirkland T.N."/>
            <person name="Cole G.T."/>
            <person name="Birren B.W."/>
            <person name="Henn M.R."/>
            <person name="Taylor J.W."/>
            <person name="Rounsley S.D."/>
        </authorList>
    </citation>
    <scope>NUCLEOTIDE SEQUENCE [LARGE SCALE GENOMIC DNA]</scope>
    <source>
        <strain evidence="2">RMSCC 3488</strain>
    </source>
</reference>
<dbReference type="EMBL" id="DS268111">
    <property type="protein sequence ID" value="KMM69068.1"/>
    <property type="molecule type" value="Genomic_DNA"/>
</dbReference>
<evidence type="ECO:0000313" key="2">
    <source>
        <dbReference type="Proteomes" id="UP000054567"/>
    </source>
</evidence>
<protein>
    <submittedName>
        <fullName evidence="1">Uncharacterized protein</fullName>
    </submittedName>
</protein>